<keyword evidence="1" id="KW-0812">Transmembrane</keyword>
<sequence length="295" mass="32945">MNVFKRLHNPILVNELRLRMRSGRAPVAITLYLAVLGGIVFTFIYLMTGDQTYFNPRASRELFMMLTMLQFALIGFVTPGLTAGVISGERERQTLDILLTTNSSASKIILGKWLSSLSFMMFLVLSSIPLYSIVFLYGGISPQQLVKVFLLYLITMFAVGSIGILFSTMFKRTGVATVFTYGFIFVYLAGTFIASVVIQELAYRSAQGYPPQNVFWAEFFQSINPLFLMLYVFDIGPLSDRMGPPGSFGGAGPQFALPVDPYVLYLMVLGGMCLICLLLAIYFIKPVRPSLRLKR</sequence>
<evidence type="ECO:0000313" key="3">
    <source>
        <dbReference type="Proteomes" id="UP001232445"/>
    </source>
</evidence>
<keyword evidence="3" id="KW-1185">Reference proteome</keyword>
<name>A0ABU0CNJ0_9BACI</name>
<feature type="transmembrane region" description="Helical" evidence="1">
    <location>
        <begin position="262"/>
        <end position="284"/>
    </location>
</feature>
<dbReference type="RefSeq" id="WP_307334611.1">
    <property type="nucleotide sequence ID" value="NZ_JAUSUQ010000001.1"/>
</dbReference>
<reference evidence="2 3" key="1">
    <citation type="submission" date="2023-07" db="EMBL/GenBank/DDBJ databases">
        <title>Genomic Encyclopedia of Type Strains, Phase IV (KMG-IV): sequencing the most valuable type-strain genomes for metagenomic binning, comparative biology and taxonomic classification.</title>
        <authorList>
            <person name="Goeker M."/>
        </authorList>
    </citation>
    <scope>NUCLEOTIDE SEQUENCE [LARGE SCALE GENOMIC DNA]</scope>
    <source>
        <strain evidence="2 3">DSM 17740</strain>
    </source>
</reference>
<accession>A0ABU0CNJ0</accession>
<dbReference type="PANTHER" id="PTHR43471">
    <property type="entry name" value="ABC TRANSPORTER PERMEASE"/>
    <property type="match status" value="1"/>
</dbReference>
<keyword evidence="1" id="KW-1133">Transmembrane helix</keyword>
<organism evidence="2 3">
    <name type="scientific">Caldalkalibacillus uzonensis</name>
    <dbReference type="NCBI Taxonomy" id="353224"/>
    <lineage>
        <taxon>Bacteria</taxon>
        <taxon>Bacillati</taxon>
        <taxon>Bacillota</taxon>
        <taxon>Bacilli</taxon>
        <taxon>Bacillales</taxon>
        <taxon>Bacillaceae</taxon>
        <taxon>Caldalkalibacillus</taxon>
    </lineage>
</organism>
<feature type="transmembrane region" description="Helical" evidence="1">
    <location>
        <begin position="27"/>
        <end position="47"/>
    </location>
</feature>
<dbReference type="PANTHER" id="PTHR43471:SF12">
    <property type="entry name" value="HYPOTHETICAL MEMBRANE PROTEIN, CONSERVED"/>
    <property type="match status" value="1"/>
</dbReference>
<keyword evidence="1" id="KW-0472">Membrane</keyword>
<dbReference type="Pfam" id="PF12679">
    <property type="entry name" value="ABC2_membrane_2"/>
    <property type="match status" value="1"/>
</dbReference>
<comment type="caution">
    <text evidence="2">The sequence shown here is derived from an EMBL/GenBank/DDBJ whole genome shotgun (WGS) entry which is preliminary data.</text>
</comment>
<feature type="transmembrane region" description="Helical" evidence="1">
    <location>
        <begin position="62"/>
        <end position="86"/>
    </location>
</feature>
<evidence type="ECO:0000256" key="1">
    <source>
        <dbReference type="SAM" id="Phobius"/>
    </source>
</evidence>
<proteinExistence type="predicted"/>
<gene>
    <name evidence="2" type="ORF">J2S00_000226</name>
</gene>
<feature type="transmembrane region" description="Helical" evidence="1">
    <location>
        <begin position="149"/>
        <end position="166"/>
    </location>
</feature>
<feature type="transmembrane region" description="Helical" evidence="1">
    <location>
        <begin position="178"/>
        <end position="198"/>
    </location>
</feature>
<dbReference type="Proteomes" id="UP001232445">
    <property type="component" value="Unassembled WGS sequence"/>
</dbReference>
<evidence type="ECO:0000313" key="2">
    <source>
        <dbReference type="EMBL" id="MDQ0337456.1"/>
    </source>
</evidence>
<feature type="transmembrane region" description="Helical" evidence="1">
    <location>
        <begin position="117"/>
        <end position="137"/>
    </location>
</feature>
<dbReference type="EMBL" id="JAUSUQ010000001">
    <property type="protein sequence ID" value="MDQ0337456.1"/>
    <property type="molecule type" value="Genomic_DNA"/>
</dbReference>
<protein>
    <submittedName>
        <fullName evidence="2">ABC-type transport system involved in multi-copper enzyme maturation permease subunit</fullName>
    </submittedName>
</protein>